<sequence length="431" mass="46600">MELMLHPHSAVTKVASVEAENFSYEVTTDAGPTCSPGSSRWEEFLSESASRWMAQDSPANCAASQADAADPTPEQLAVLMAPTRSEPSRVQWDGGDGDDGDDFPGEVELDVEPPGDSSFTGGSGSVFHAHSDGHVMSSQSDLLSEDGVGYHSKPWRQRFHSRLHAAKLMRLRLFGRRLVEGDTESGDSGMTQHQNVDCDDHEALDRGVAVLPSYFQADANSRLPRLLHGTGPEKTSLKTAAGSEDPALQSPFFPKETGEGPVHRDDVSEDPSVSESSGRTSEGEFTFRSLDLPLFLGDLQRDGNGNGVEGGYGQDAPAADMEWNLKSLGPEEWEVMAMCLHCPGQGAELRRRLLEPVGFWPRIEESATPMGPVGPILLLRPDRDDAQRRASHASLASVATAKLGMDSYLRQKRRSTLPQILGLPPQAVKAS</sequence>
<reference evidence="2" key="1">
    <citation type="submission" date="2022-10" db="EMBL/GenBank/DDBJ databases">
        <authorList>
            <person name="Chen Y."/>
            <person name="Dougan E. K."/>
            <person name="Chan C."/>
            <person name="Rhodes N."/>
            <person name="Thang M."/>
        </authorList>
    </citation>
    <scope>NUCLEOTIDE SEQUENCE</scope>
</reference>
<feature type="compositionally biased region" description="Acidic residues" evidence="1">
    <location>
        <begin position="95"/>
        <end position="105"/>
    </location>
</feature>
<name>A0A9P1BUB6_9DINO</name>
<dbReference type="Proteomes" id="UP001152797">
    <property type="component" value="Unassembled WGS sequence"/>
</dbReference>
<dbReference type="EMBL" id="CAMXCT010000391">
    <property type="protein sequence ID" value="CAI3978161.1"/>
    <property type="molecule type" value="Genomic_DNA"/>
</dbReference>
<organism evidence="2">
    <name type="scientific">Cladocopium goreaui</name>
    <dbReference type="NCBI Taxonomy" id="2562237"/>
    <lineage>
        <taxon>Eukaryota</taxon>
        <taxon>Sar</taxon>
        <taxon>Alveolata</taxon>
        <taxon>Dinophyceae</taxon>
        <taxon>Suessiales</taxon>
        <taxon>Symbiodiniaceae</taxon>
        <taxon>Cladocopium</taxon>
    </lineage>
</organism>
<reference evidence="3" key="2">
    <citation type="submission" date="2024-04" db="EMBL/GenBank/DDBJ databases">
        <authorList>
            <person name="Chen Y."/>
            <person name="Shah S."/>
            <person name="Dougan E. K."/>
            <person name="Thang M."/>
            <person name="Chan C."/>
        </authorList>
    </citation>
    <scope>NUCLEOTIDE SEQUENCE [LARGE SCALE GENOMIC DNA]</scope>
</reference>
<keyword evidence="4" id="KW-1185">Reference proteome</keyword>
<feature type="compositionally biased region" description="Basic and acidic residues" evidence="1">
    <location>
        <begin position="256"/>
        <end position="266"/>
    </location>
</feature>
<dbReference type="EMBL" id="CAMXCT030000391">
    <property type="protein sequence ID" value="CAL4765473.1"/>
    <property type="molecule type" value="Genomic_DNA"/>
</dbReference>
<protein>
    <submittedName>
        <fullName evidence="2">Uncharacterized protein</fullName>
    </submittedName>
</protein>
<gene>
    <name evidence="2" type="ORF">C1SCF055_LOCUS6234</name>
</gene>
<dbReference type="EMBL" id="CAMXCT020000391">
    <property type="protein sequence ID" value="CAL1131536.1"/>
    <property type="molecule type" value="Genomic_DNA"/>
</dbReference>
<dbReference type="AlphaFoldDB" id="A0A9P1BUB6"/>
<accession>A0A9P1BUB6</accession>
<evidence type="ECO:0000256" key="1">
    <source>
        <dbReference type="SAM" id="MobiDB-lite"/>
    </source>
</evidence>
<feature type="region of interest" description="Disordered" evidence="1">
    <location>
        <begin position="82"/>
        <end position="105"/>
    </location>
</feature>
<proteinExistence type="predicted"/>
<evidence type="ECO:0000313" key="2">
    <source>
        <dbReference type="EMBL" id="CAI3978161.1"/>
    </source>
</evidence>
<evidence type="ECO:0000313" key="4">
    <source>
        <dbReference type="Proteomes" id="UP001152797"/>
    </source>
</evidence>
<comment type="caution">
    <text evidence="2">The sequence shown here is derived from an EMBL/GenBank/DDBJ whole genome shotgun (WGS) entry which is preliminary data.</text>
</comment>
<evidence type="ECO:0000313" key="3">
    <source>
        <dbReference type="EMBL" id="CAL1131536.1"/>
    </source>
</evidence>
<feature type="region of interest" description="Disordered" evidence="1">
    <location>
        <begin position="224"/>
        <end position="283"/>
    </location>
</feature>